<organism evidence="2 3">
    <name type="scientific">Williamsia phyllosphaerae</name>
    <dbReference type="NCBI Taxonomy" id="885042"/>
    <lineage>
        <taxon>Bacteria</taxon>
        <taxon>Bacillati</taxon>
        <taxon>Actinomycetota</taxon>
        <taxon>Actinomycetes</taxon>
        <taxon>Mycobacteriales</taxon>
        <taxon>Nocardiaceae</taxon>
        <taxon>Williamsia</taxon>
    </lineage>
</organism>
<keyword evidence="3" id="KW-1185">Reference proteome</keyword>
<sequence length="390" mass="39764">MGQHRTDDTRRRGISRGVVFGFLAIVVVAVLVVVWVSLGNRITADGDDAAKACVEGPATVTVLADPALATPLNTIAGAYNATKPVVRDQCITVTVAPQDAKVTLDGLTGTWDPESMGPYPAAWVPASSVWSAQLLTARSAVVDGNPESLVTSPVVLAVAPELARAAGSDVGWLDIPTLARRDNSLADLGLRGWGSLKMALAAGPGSDASVLAAEAIATQVSRTTTGGLTAADADSAMVTSTLTDLRRRAPTPTDGVATGALPTIANSGNPAAASIHAIPITEQALYDATRTDTSPGVVELLPDGPTPLADYPVIDLTGEQVSAAQAEAVTRFFDFVRTPEQLKSVTALGFRGNAPLPAATAAVTFPVTNNPMPAPEPAAATAIAKIILGG</sequence>
<evidence type="ECO:0000256" key="1">
    <source>
        <dbReference type="SAM" id="Phobius"/>
    </source>
</evidence>
<dbReference type="Pfam" id="PF13531">
    <property type="entry name" value="SBP_bac_11"/>
    <property type="match status" value="1"/>
</dbReference>
<evidence type="ECO:0000313" key="2">
    <source>
        <dbReference type="EMBL" id="GGF43853.1"/>
    </source>
</evidence>
<evidence type="ECO:0000313" key="3">
    <source>
        <dbReference type="Proteomes" id="UP000632454"/>
    </source>
</evidence>
<accession>A0ABQ1VAN1</accession>
<proteinExistence type="predicted"/>
<keyword evidence="1" id="KW-1133">Transmembrane helix</keyword>
<gene>
    <name evidence="2" type="ORF">GCM10007298_44510</name>
</gene>
<name>A0ABQ1VAN1_9NOCA</name>
<reference evidence="3" key="1">
    <citation type="journal article" date="2019" name="Int. J. Syst. Evol. Microbiol.">
        <title>The Global Catalogue of Microorganisms (GCM) 10K type strain sequencing project: providing services to taxonomists for standard genome sequencing and annotation.</title>
        <authorList>
            <consortium name="The Broad Institute Genomics Platform"/>
            <consortium name="The Broad Institute Genome Sequencing Center for Infectious Disease"/>
            <person name="Wu L."/>
            <person name="Ma J."/>
        </authorList>
    </citation>
    <scope>NUCLEOTIDE SEQUENCE [LARGE SCALE GENOMIC DNA]</scope>
    <source>
        <strain evidence="3">CCM 7855</strain>
    </source>
</reference>
<keyword evidence="1" id="KW-0472">Membrane</keyword>
<keyword evidence="1" id="KW-0812">Transmembrane</keyword>
<evidence type="ECO:0008006" key="4">
    <source>
        <dbReference type="Google" id="ProtNLM"/>
    </source>
</evidence>
<dbReference type="Proteomes" id="UP000632454">
    <property type="component" value="Unassembled WGS sequence"/>
</dbReference>
<dbReference type="RefSeq" id="WP_188493034.1">
    <property type="nucleotide sequence ID" value="NZ_BMCS01000003.1"/>
</dbReference>
<feature type="transmembrane region" description="Helical" evidence="1">
    <location>
        <begin position="18"/>
        <end position="38"/>
    </location>
</feature>
<dbReference type="EMBL" id="BMCS01000003">
    <property type="protein sequence ID" value="GGF43853.1"/>
    <property type="molecule type" value="Genomic_DNA"/>
</dbReference>
<comment type="caution">
    <text evidence="2">The sequence shown here is derived from an EMBL/GenBank/DDBJ whole genome shotgun (WGS) entry which is preliminary data.</text>
</comment>
<protein>
    <recommendedName>
        <fullName evidence="4">Extracellular solute-binding protein</fullName>
    </recommendedName>
</protein>